<dbReference type="Gramene" id="KCW77528">
    <property type="protein sequence ID" value="KCW77528"/>
    <property type="gene ID" value="EUGRSUZ_D01852"/>
</dbReference>
<organism evidence="2">
    <name type="scientific">Eucalyptus grandis</name>
    <name type="common">Flooded gum</name>
    <dbReference type="NCBI Taxonomy" id="71139"/>
    <lineage>
        <taxon>Eukaryota</taxon>
        <taxon>Viridiplantae</taxon>
        <taxon>Streptophyta</taxon>
        <taxon>Embryophyta</taxon>
        <taxon>Tracheophyta</taxon>
        <taxon>Spermatophyta</taxon>
        <taxon>Magnoliopsida</taxon>
        <taxon>eudicotyledons</taxon>
        <taxon>Gunneridae</taxon>
        <taxon>Pentapetalae</taxon>
        <taxon>rosids</taxon>
        <taxon>malvids</taxon>
        <taxon>Myrtales</taxon>
        <taxon>Myrtaceae</taxon>
        <taxon>Myrtoideae</taxon>
        <taxon>Eucalypteae</taxon>
        <taxon>Eucalyptus</taxon>
    </lineage>
</organism>
<keyword evidence="1" id="KW-0812">Transmembrane</keyword>
<accession>A0A059CGE8</accession>
<dbReference type="EMBL" id="KK198756">
    <property type="protein sequence ID" value="KCW77528.1"/>
    <property type="molecule type" value="Genomic_DNA"/>
</dbReference>
<gene>
    <name evidence="2" type="ORF">EUGRSUZ_D01852</name>
</gene>
<protein>
    <submittedName>
        <fullName evidence="2">Uncharacterized protein</fullName>
    </submittedName>
</protein>
<keyword evidence="1" id="KW-1133">Transmembrane helix</keyword>
<dbReference type="AlphaFoldDB" id="A0A059CGE8"/>
<proteinExistence type="predicted"/>
<feature type="transmembrane region" description="Helical" evidence="1">
    <location>
        <begin position="34"/>
        <end position="57"/>
    </location>
</feature>
<reference evidence="2" key="1">
    <citation type="submission" date="2013-07" db="EMBL/GenBank/DDBJ databases">
        <title>The genome of Eucalyptus grandis.</title>
        <authorList>
            <person name="Schmutz J."/>
            <person name="Hayes R."/>
            <person name="Myburg A."/>
            <person name="Tuskan G."/>
            <person name="Grattapaglia D."/>
            <person name="Rokhsar D.S."/>
        </authorList>
    </citation>
    <scope>NUCLEOTIDE SEQUENCE</scope>
    <source>
        <tissue evidence="2">Leaf extractions</tissue>
    </source>
</reference>
<evidence type="ECO:0000256" key="1">
    <source>
        <dbReference type="SAM" id="Phobius"/>
    </source>
</evidence>
<name>A0A059CGE8_EUCGR</name>
<dbReference type="InParanoid" id="A0A059CGE8"/>
<keyword evidence="1" id="KW-0472">Membrane</keyword>
<sequence length="67" mass="8229">MDKVILKSSLRFLKNRRLKIIQGEYIIKETGLNLFVINLLFLFLQLFLFVIRTFVFYRSFYLLFNLF</sequence>
<evidence type="ECO:0000313" key="2">
    <source>
        <dbReference type="EMBL" id="KCW77528.1"/>
    </source>
</evidence>